<proteinExistence type="predicted"/>
<evidence type="ECO:0000259" key="4">
    <source>
        <dbReference type="Pfam" id="PF03543"/>
    </source>
</evidence>
<dbReference type="RefSeq" id="WP_094090193.1">
    <property type="nucleotide sequence ID" value="NZ_CP016397.1"/>
</dbReference>
<reference evidence="5 6" key="1">
    <citation type="submission" date="2016-07" db="EMBL/GenBank/DDBJ databases">
        <authorList>
            <person name="Hassler H."/>
        </authorList>
    </citation>
    <scope>NUCLEOTIDE SEQUENCE [LARGE SCALE GENOMIC DNA]</scope>
    <source>
        <strain evidence="5 6">CDC-D5610</strain>
    </source>
</reference>
<keyword evidence="3" id="KW-0788">Thiol protease</keyword>
<dbReference type="Gene3D" id="3.90.70.20">
    <property type="match status" value="1"/>
</dbReference>
<evidence type="ECO:0000313" key="6">
    <source>
        <dbReference type="Proteomes" id="UP000201728"/>
    </source>
</evidence>
<dbReference type="AlphaFoldDB" id="A0A222NZT1"/>
<organism evidence="5 6">
    <name type="scientific">Legionella clemsonensis</name>
    <dbReference type="NCBI Taxonomy" id="1867846"/>
    <lineage>
        <taxon>Bacteria</taxon>
        <taxon>Pseudomonadati</taxon>
        <taxon>Pseudomonadota</taxon>
        <taxon>Gammaproteobacteria</taxon>
        <taxon>Legionellales</taxon>
        <taxon>Legionellaceae</taxon>
        <taxon>Legionella</taxon>
    </lineage>
</organism>
<evidence type="ECO:0000256" key="2">
    <source>
        <dbReference type="ARBA" id="ARBA00022801"/>
    </source>
</evidence>
<dbReference type="InterPro" id="IPR038765">
    <property type="entry name" value="Papain-like_cys_pep_sf"/>
</dbReference>
<dbReference type="KEGG" id="lcd:clem_02695"/>
<name>A0A222NZT1_9GAMM</name>
<evidence type="ECO:0000256" key="1">
    <source>
        <dbReference type="ARBA" id="ARBA00022670"/>
    </source>
</evidence>
<keyword evidence="6" id="KW-1185">Reference proteome</keyword>
<evidence type="ECO:0000256" key="3">
    <source>
        <dbReference type="ARBA" id="ARBA00022807"/>
    </source>
</evidence>
<dbReference type="Pfam" id="PF03543">
    <property type="entry name" value="Peptidase_C58"/>
    <property type="match status" value="1"/>
</dbReference>
<dbReference type="GO" id="GO:0006508">
    <property type="term" value="P:proteolysis"/>
    <property type="evidence" value="ECO:0007669"/>
    <property type="project" value="UniProtKB-KW"/>
</dbReference>
<keyword evidence="1" id="KW-0645">Protease</keyword>
<dbReference type="GO" id="GO:0004197">
    <property type="term" value="F:cysteine-type endopeptidase activity"/>
    <property type="evidence" value="ECO:0007669"/>
    <property type="project" value="InterPro"/>
</dbReference>
<protein>
    <submittedName>
        <fullName evidence="5">Virulence surface antigen</fullName>
    </submittedName>
</protein>
<feature type="domain" description="Peptidase C58 YopT-type" evidence="4">
    <location>
        <begin position="25"/>
        <end position="179"/>
    </location>
</feature>
<dbReference type="EMBL" id="CP016397">
    <property type="protein sequence ID" value="ASQ45100.1"/>
    <property type="molecule type" value="Genomic_DNA"/>
</dbReference>
<evidence type="ECO:0000313" key="5">
    <source>
        <dbReference type="EMBL" id="ASQ45100.1"/>
    </source>
</evidence>
<accession>A0A222NZT1</accession>
<sequence length="394" mass="46973">MQSNYERTFQYELIQQLNRFSEKNHLKITLNPSGVCHALSILWVEHVNNKQLDKFERLLEILREEKPKEDVIKWIKIIDKLQEPQKYNAKQYPWKIAELTTDNVLYKEASFFPLDELLSTIKKFDLKNGSIIFGYNEKNSEFNFGHAIGLSQNEQDQYLFFDPNIGETIRCDSEEELRRQFLNLLHQSNTNTEIFPASITYTSKVISSLDHTLDEELSKDKEDRINRYYDRKYSKNSLLSWIVFHGDTETAETLINNYQLKVDLPTFINAVESHVDEFLAAHQDELLELMKQFYKLQAEQYNQQKSPGFAAQMRFTEQFGKHFNPEQLKIIKERFIDMLEKTIEHLDKQDKKNLQNFIRMNEKGNPFLSHPREKDWFNKLFDTDTMRTMKKLTH</sequence>
<keyword evidence="2" id="KW-0378">Hydrolase</keyword>
<gene>
    <name evidence="5" type="ORF">clem_02695</name>
</gene>
<dbReference type="InterPro" id="IPR006473">
    <property type="entry name" value="Peptidase_C58_Yopt"/>
</dbReference>
<dbReference type="SUPFAM" id="SSF54001">
    <property type="entry name" value="Cysteine proteinases"/>
    <property type="match status" value="1"/>
</dbReference>
<dbReference type="Proteomes" id="UP000201728">
    <property type="component" value="Chromosome"/>
</dbReference>